<dbReference type="GO" id="GO:0061702">
    <property type="term" value="C:canonical inflammasome complex"/>
    <property type="evidence" value="ECO:0007669"/>
    <property type="project" value="UniProtKB-SubCell"/>
</dbReference>
<organism evidence="10 11">
    <name type="scientific">Pelusios castaneus</name>
    <name type="common">West African mud turtle</name>
    <dbReference type="NCBI Taxonomy" id="367368"/>
    <lineage>
        <taxon>Eukaryota</taxon>
        <taxon>Metazoa</taxon>
        <taxon>Chordata</taxon>
        <taxon>Craniata</taxon>
        <taxon>Vertebrata</taxon>
        <taxon>Euteleostomi</taxon>
        <taxon>Archelosauria</taxon>
        <taxon>Testudinata</taxon>
        <taxon>Testudines</taxon>
        <taxon>Pleurodira</taxon>
        <taxon>Pelomedusidae</taxon>
        <taxon>Pelusios</taxon>
    </lineage>
</organism>
<dbReference type="InterPro" id="IPR011029">
    <property type="entry name" value="DEATH-like_dom_sf"/>
</dbReference>
<evidence type="ECO:0000256" key="3">
    <source>
        <dbReference type="ARBA" id="ARBA00022588"/>
    </source>
</evidence>
<proteinExistence type="predicted"/>
<feature type="domain" description="CARD" evidence="8">
    <location>
        <begin position="108"/>
        <end position="196"/>
    </location>
</feature>
<sequence>MGCFTGGWVTEQVGRLKKMELPRFKNSLIRIPLKDGYERIPRSKLRHGDSMDLCELIIRYYGKHYGKKVIMDVLRDIRLLRAGKEQAWERSHPRVHKGPGQVPHHQDDPKNNSHFIDHHREQLIQRVTAVDGILDLLHGPVLDTEQYQSVRAEKTNQEKMRKLYELVPSWNTDCKDQFYQALKDKHRHLVEELEGK</sequence>
<evidence type="ECO:0000256" key="1">
    <source>
        <dbReference type="ARBA" id="ARBA00004110"/>
    </source>
</evidence>
<keyword evidence="5" id="KW-0395">Inflammatory response</keyword>
<dbReference type="InterPro" id="IPR004020">
    <property type="entry name" value="DAPIN"/>
</dbReference>
<evidence type="ECO:0000256" key="4">
    <source>
        <dbReference type="ARBA" id="ARBA00022859"/>
    </source>
</evidence>
<dbReference type="PROSITE" id="PS50824">
    <property type="entry name" value="DAPIN"/>
    <property type="match status" value="1"/>
</dbReference>
<dbReference type="SUPFAM" id="SSF47986">
    <property type="entry name" value="DEATH domain"/>
    <property type="match status" value="2"/>
</dbReference>
<keyword evidence="4" id="KW-0391">Immunity</keyword>
<evidence type="ECO:0000313" key="10">
    <source>
        <dbReference type="Ensembl" id="ENSPCEP00000022825.1"/>
    </source>
</evidence>
<reference evidence="10" key="1">
    <citation type="submission" date="2025-08" db="UniProtKB">
        <authorList>
            <consortium name="Ensembl"/>
        </authorList>
    </citation>
    <scope>IDENTIFICATION</scope>
</reference>
<dbReference type="PANTHER" id="PTHR46985:SF2">
    <property type="entry name" value="APOPTOSIS-ASSOCIATED SPECK-LIKE PROTEIN CONTAINING A CARD"/>
    <property type="match status" value="1"/>
</dbReference>
<protein>
    <recommendedName>
        <fullName evidence="12">Apoptosis-associated speck-like protein containing a CARD</fullName>
    </recommendedName>
</protein>
<dbReference type="FunFam" id="1.10.533.10:FF:000013">
    <property type="entry name" value="Apoptosis-associated speck-like protein containing a CARD"/>
    <property type="match status" value="1"/>
</dbReference>
<dbReference type="Ensembl" id="ENSPCET00000023586.1">
    <property type="protein sequence ID" value="ENSPCEP00000022825.1"/>
    <property type="gene ID" value="ENSPCEG00000017391.1"/>
</dbReference>
<keyword evidence="2" id="KW-0963">Cytoplasm</keyword>
<accession>A0A8C8SPW5</accession>
<reference evidence="10" key="2">
    <citation type="submission" date="2025-09" db="UniProtKB">
        <authorList>
            <consortium name="Ensembl"/>
        </authorList>
    </citation>
    <scope>IDENTIFICATION</scope>
</reference>
<dbReference type="GO" id="GO:0045087">
    <property type="term" value="P:innate immune response"/>
    <property type="evidence" value="ECO:0007669"/>
    <property type="project" value="UniProtKB-KW"/>
</dbReference>
<dbReference type="Proteomes" id="UP000694393">
    <property type="component" value="Unplaced"/>
</dbReference>
<dbReference type="PANTHER" id="PTHR46985">
    <property type="entry name" value="NACHT, LRR AND PYD DOMAINS-CONTAINING PROTEIN 1"/>
    <property type="match status" value="1"/>
</dbReference>
<dbReference type="GO" id="GO:0006954">
    <property type="term" value="P:inflammatory response"/>
    <property type="evidence" value="ECO:0007669"/>
    <property type="project" value="UniProtKB-KW"/>
</dbReference>
<dbReference type="GO" id="GO:0042981">
    <property type="term" value="P:regulation of apoptotic process"/>
    <property type="evidence" value="ECO:0007669"/>
    <property type="project" value="InterPro"/>
</dbReference>
<evidence type="ECO:0000259" key="8">
    <source>
        <dbReference type="PROSITE" id="PS50209"/>
    </source>
</evidence>
<dbReference type="InterPro" id="IPR051249">
    <property type="entry name" value="NLRP_Inflammasome"/>
</dbReference>
<comment type="subcellular location">
    <subcellularLocation>
        <location evidence="1">Inflammasome</location>
    </subcellularLocation>
</comment>
<keyword evidence="6" id="KW-1271">Inflammasome</keyword>
<name>A0A8C8SPW5_9SAUR</name>
<dbReference type="PROSITE" id="PS50209">
    <property type="entry name" value="CARD"/>
    <property type="match status" value="1"/>
</dbReference>
<dbReference type="Pfam" id="PF02758">
    <property type="entry name" value="PYRIN"/>
    <property type="match status" value="1"/>
</dbReference>
<evidence type="ECO:0000313" key="11">
    <source>
        <dbReference type="Proteomes" id="UP000694393"/>
    </source>
</evidence>
<dbReference type="InterPro" id="IPR001315">
    <property type="entry name" value="CARD"/>
</dbReference>
<evidence type="ECO:0000256" key="7">
    <source>
        <dbReference type="SAM" id="MobiDB-lite"/>
    </source>
</evidence>
<feature type="domain" description="Pyrin" evidence="9">
    <location>
        <begin position="1"/>
        <end position="93"/>
    </location>
</feature>
<keyword evidence="3" id="KW-0399">Innate immunity</keyword>
<dbReference type="InterPro" id="IPR033516">
    <property type="entry name" value="CARD8/ASC/NALP1_CARD"/>
</dbReference>
<dbReference type="Pfam" id="PF00619">
    <property type="entry name" value="CARD"/>
    <property type="match status" value="1"/>
</dbReference>
<dbReference type="AlphaFoldDB" id="A0A8C8SPW5"/>
<evidence type="ECO:0000259" key="9">
    <source>
        <dbReference type="PROSITE" id="PS50824"/>
    </source>
</evidence>
<dbReference type="Gene3D" id="1.10.533.10">
    <property type="entry name" value="Death Domain, Fas"/>
    <property type="match status" value="2"/>
</dbReference>
<evidence type="ECO:0000256" key="6">
    <source>
        <dbReference type="ARBA" id="ARBA00023233"/>
    </source>
</evidence>
<dbReference type="CDD" id="cd08330">
    <property type="entry name" value="CARD_ASC_NALP1"/>
    <property type="match status" value="1"/>
</dbReference>
<keyword evidence="11" id="KW-1185">Reference proteome</keyword>
<evidence type="ECO:0000256" key="5">
    <source>
        <dbReference type="ARBA" id="ARBA00023198"/>
    </source>
</evidence>
<evidence type="ECO:0000256" key="2">
    <source>
        <dbReference type="ARBA" id="ARBA00022490"/>
    </source>
</evidence>
<evidence type="ECO:0008006" key="12">
    <source>
        <dbReference type="Google" id="ProtNLM"/>
    </source>
</evidence>
<feature type="region of interest" description="Disordered" evidence="7">
    <location>
        <begin position="89"/>
        <end position="108"/>
    </location>
</feature>